<dbReference type="EMBL" id="AYXG01000055">
    <property type="protein sequence ID" value="EWC63120.1"/>
    <property type="molecule type" value="Genomic_DNA"/>
</dbReference>
<evidence type="ECO:0000256" key="7">
    <source>
        <dbReference type="PIRNR" id="PIRNR005539"/>
    </source>
</evidence>
<gene>
    <name evidence="11" type="ORF">UO65_1562</name>
</gene>
<evidence type="ECO:0000256" key="9">
    <source>
        <dbReference type="SAM" id="MobiDB-lite"/>
    </source>
</evidence>
<evidence type="ECO:0000256" key="1">
    <source>
        <dbReference type="ARBA" id="ARBA00001585"/>
    </source>
</evidence>
<organism evidence="11 12">
    <name type="scientific">Actinokineospora spheciospongiae</name>
    <dbReference type="NCBI Taxonomy" id="909613"/>
    <lineage>
        <taxon>Bacteria</taxon>
        <taxon>Bacillati</taxon>
        <taxon>Actinomycetota</taxon>
        <taxon>Actinomycetes</taxon>
        <taxon>Pseudonocardiales</taxon>
        <taxon>Pseudonocardiaceae</taxon>
        <taxon>Actinokineospora</taxon>
    </lineage>
</organism>
<feature type="active site" description="Nucleophile" evidence="8">
    <location>
        <position position="122"/>
    </location>
</feature>
<dbReference type="SUPFAM" id="SSF53474">
    <property type="entry name" value="alpha/beta-Hydrolases"/>
    <property type="match status" value="1"/>
</dbReference>
<feature type="region of interest" description="Disordered" evidence="9">
    <location>
        <begin position="1"/>
        <end position="27"/>
    </location>
</feature>
<dbReference type="InterPro" id="IPR000073">
    <property type="entry name" value="AB_hydrolase_1"/>
</dbReference>
<feature type="active site" description="Proton donor" evidence="8">
    <location>
        <position position="289"/>
    </location>
</feature>
<dbReference type="GO" id="GO:0004177">
    <property type="term" value="F:aminopeptidase activity"/>
    <property type="evidence" value="ECO:0007669"/>
    <property type="project" value="UniProtKB-KW"/>
</dbReference>
<feature type="active site" evidence="8">
    <location>
        <position position="262"/>
    </location>
</feature>
<dbReference type="PIRSF" id="PIRSF005539">
    <property type="entry name" value="Pept_S33_TRI_F1"/>
    <property type="match status" value="1"/>
</dbReference>
<dbReference type="PANTHER" id="PTHR43798:SF33">
    <property type="entry name" value="HYDROLASE, PUTATIVE (AFU_ORTHOLOGUE AFUA_2G14860)-RELATED"/>
    <property type="match status" value="1"/>
</dbReference>
<reference evidence="11 12" key="1">
    <citation type="journal article" date="2014" name="Genome Announc.">
        <title>Draft Genome Sequence of the Antitrypanosomally Active Sponge-Associated Bacterium Actinokineospora sp. Strain EG49.</title>
        <authorList>
            <person name="Harjes J."/>
            <person name="Ryu T."/>
            <person name="Abdelmohsen U.R."/>
            <person name="Moitinho-Silva L."/>
            <person name="Horn H."/>
            <person name="Ravasi T."/>
            <person name="Hentschel U."/>
        </authorList>
    </citation>
    <scope>NUCLEOTIDE SEQUENCE [LARGE SCALE GENOMIC DNA]</scope>
    <source>
        <strain evidence="11 12">EG49</strain>
    </source>
</reference>
<dbReference type="eggNOG" id="COG2267">
    <property type="taxonomic scope" value="Bacteria"/>
</dbReference>
<keyword evidence="11" id="KW-0645">Protease</keyword>
<evidence type="ECO:0000256" key="5">
    <source>
        <dbReference type="ARBA" id="ARBA00022801"/>
    </source>
</evidence>
<evidence type="ECO:0000256" key="6">
    <source>
        <dbReference type="ARBA" id="ARBA00029605"/>
    </source>
</evidence>
<evidence type="ECO:0000256" key="2">
    <source>
        <dbReference type="ARBA" id="ARBA00010088"/>
    </source>
</evidence>
<dbReference type="Gene3D" id="3.40.50.1820">
    <property type="entry name" value="alpha/beta hydrolase"/>
    <property type="match status" value="1"/>
</dbReference>
<dbReference type="STRING" id="909613.UO65_1562"/>
<comment type="catalytic activity">
    <reaction evidence="1">
        <text>Release of N-terminal proline from a peptide.</text>
        <dbReference type="EC" id="3.4.11.5"/>
    </reaction>
</comment>
<dbReference type="PATRIC" id="fig|909613.9.peg.1574"/>
<keyword evidence="11" id="KW-0031">Aminopeptidase</keyword>
<dbReference type="EC" id="3.4.11.5" evidence="3"/>
<dbReference type="NCBIfam" id="TIGR01250">
    <property type="entry name" value="pro_imino_pep_2"/>
    <property type="match status" value="1"/>
</dbReference>
<dbReference type="InterPro" id="IPR050266">
    <property type="entry name" value="AB_hydrolase_sf"/>
</dbReference>
<keyword evidence="12" id="KW-1185">Reference proteome</keyword>
<dbReference type="InterPro" id="IPR005945">
    <property type="entry name" value="Pro_imino_pep"/>
</dbReference>
<accession>W7IQJ4</accession>
<dbReference type="Proteomes" id="UP000019277">
    <property type="component" value="Unassembled WGS sequence"/>
</dbReference>
<evidence type="ECO:0000313" key="11">
    <source>
        <dbReference type="EMBL" id="EWC63120.1"/>
    </source>
</evidence>
<protein>
    <recommendedName>
        <fullName evidence="4">Proline iminopeptidase</fullName>
        <ecNumber evidence="3">3.4.11.5</ecNumber>
    </recommendedName>
    <alternativeName>
        <fullName evidence="6">Prolyl aminopeptidase</fullName>
    </alternativeName>
</protein>
<dbReference type="InterPro" id="IPR002410">
    <property type="entry name" value="Peptidase_S33"/>
</dbReference>
<evidence type="ECO:0000313" key="12">
    <source>
        <dbReference type="Proteomes" id="UP000019277"/>
    </source>
</evidence>
<evidence type="ECO:0000256" key="8">
    <source>
        <dbReference type="PIRSR" id="PIRSR005539-1"/>
    </source>
</evidence>
<proteinExistence type="inferred from homology"/>
<comment type="caution">
    <text evidence="11">The sequence shown here is derived from an EMBL/GenBank/DDBJ whole genome shotgun (WGS) entry which is preliminary data.</text>
</comment>
<dbReference type="AlphaFoldDB" id="W7IQJ4"/>
<feature type="domain" description="AB hydrolase-1" evidence="10">
    <location>
        <begin position="47"/>
        <end position="296"/>
    </location>
</feature>
<evidence type="ECO:0000256" key="4">
    <source>
        <dbReference type="ARBA" id="ARBA00021843"/>
    </source>
</evidence>
<evidence type="ECO:0000259" key="10">
    <source>
        <dbReference type="Pfam" id="PF00561"/>
    </source>
</evidence>
<dbReference type="InterPro" id="IPR029058">
    <property type="entry name" value="AB_hydrolase_fold"/>
</dbReference>
<dbReference type="PRINTS" id="PR00793">
    <property type="entry name" value="PROAMNOPTASE"/>
</dbReference>
<keyword evidence="5 7" id="KW-0378">Hydrolase</keyword>
<dbReference type="PANTHER" id="PTHR43798">
    <property type="entry name" value="MONOACYLGLYCEROL LIPASE"/>
    <property type="match status" value="1"/>
</dbReference>
<dbReference type="GO" id="GO:0016020">
    <property type="term" value="C:membrane"/>
    <property type="evidence" value="ECO:0007669"/>
    <property type="project" value="TreeGrafter"/>
</dbReference>
<dbReference type="Pfam" id="PF00561">
    <property type="entry name" value="Abhydrolase_1"/>
    <property type="match status" value="1"/>
</dbReference>
<sequence length="315" mass="34005">MHGGTATTARGDMSTAETRPTAEGTLHRQGLRTWYRTVGTPVPGRAPVIVCHGGPGMTHDYLLSLAALDRVCVFYDQFGSGRSGRLPGAPEVFWRPELFLDELAALVSHLGFGTGYHVLGHSWGGMLALEHAVARPAGLLSVVAVGAFASARQYIDEVGGLVRNLPAEIRSAIEHHEAAGTTDSPDYKVAVRAFYREHVCRAKPVPDEVMATLAALGEESTVYNAMMGPSEFSLTGSLRDWDIRSRLPRVVAPVLLASGRHDEVTPRAVAPLHEGIPGARWEVFENSSHMAHVEEPDRFRAVVDAFFSQHDPGSG</sequence>
<name>W7IQJ4_9PSEU</name>
<dbReference type="GO" id="GO:0006508">
    <property type="term" value="P:proteolysis"/>
    <property type="evidence" value="ECO:0007669"/>
    <property type="project" value="InterPro"/>
</dbReference>
<comment type="similarity">
    <text evidence="2 7">Belongs to the peptidase S33 family.</text>
</comment>
<evidence type="ECO:0000256" key="3">
    <source>
        <dbReference type="ARBA" id="ARBA00012568"/>
    </source>
</evidence>